<protein>
    <submittedName>
        <fullName evidence="6">Two-component system response regulator MprA</fullName>
    </submittedName>
</protein>
<dbReference type="Pfam" id="PF00072">
    <property type="entry name" value="Response_reg"/>
    <property type="match status" value="1"/>
</dbReference>
<name>A0A7Y9ZEH4_9ACTN</name>
<dbReference type="AlphaFoldDB" id="A0A7Y9ZEH4"/>
<evidence type="ECO:0000256" key="1">
    <source>
        <dbReference type="ARBA" id="ARBA00023125"/>
    </source>
</evidence>
<organism evidence="6 7">
    <name type="scientific">Nocardioides aromaticivorans</name>
    <dbReference type="NCBI Taxonomy" id="200618"/>
    <lineage>
        <taxon>Bacteria</taxon>
        <taxon>Bacillati</taxon>
        <taxon>Actinomycetota</taxon>
        <taxon>Actinomycetes</taxon>
        <taxon>Propionibacteriales</taxon>
        <taxon>Nocardioidaceae</taxon>
        <taxon>Nocardioides</taxon>
    </lineage>
</organism>
<dbReference type="EMBL" id="JACBZM010000001">
    <property type="protein sequence ID" value="NYI43400.1"/>
    <property type="molecule type" value="Genomic_DNA"/>
</dbReference>
<dbReference type="GO" id="GO:0000156">
    <property type="term" value="F:phosphorelay response regulator activity"/>
    <property type="evidence" value="ECO:0007669"/>
    <property type="project" value="TreeGrafter"/>
</dbReference>
<evidence type="ECO:0000259" key="4">
    <source>
        <dbReference type="PROSITE" id="PS50110"/>
    </source>
</evidence>
<feature type="domain" description="OmpR/PhoB-type" evidence="5">
    <location>
        <begin position="123"/>
        <end position="221"/>
    </location>
</feature>
<feature type="modified residue" description="4-aspartylphosphate" evidence="2">
    <location>
        <position position="53"/>
    </location>
</feature>
<dbReference type="Gene3D" id="6.10.250.690">
    <property type="match status" value="1"/>
</dbReference>
<dbReference type="SUPFAM" id="SSF46894">
    <property type="entry name" value="C-terminal effector domain of the bipartite response regulators"/>
    <property type="match status" value="1"/>
</dbReference>
<sequence length="223" mass="23466">MLTIGLCEDDDAIRSILVRSLRAAGHEVAAAHDGREAVELLGPERALDVIVMDVGLPDADGRDVVQALRSAGQDAPVLFLTALGATHEVLAGFAAGADDYVVKPFETKELLARLAALARRARPAPAPAAGLVLDPVTHSVRSGAASAVLTPTEFRLLAATTSRPGEVVRRGAVVAAAWPDGAIVSDNTVDSFLRRLRAKLDEIDSPQVIRTVRGVGYTLEDRP</sequence>
<dbReference type="RefSeq" id="WP_179647597.1">
    <property type="nucleotide sequence ID" value="NZ_JACBZM010000001.1"/>
</dbReference>
<dbReference type="InterPro" id="IPR001789">
    <property type="entry name" value="Sig_transdc_resp-reg_receiver"/>
</dbReference>
<dbReference type="SMART" id="SM00862">
    <property type="entry name" value="Trans_reg_C"/>
    <property type="match status" value="1"/>
</dbReference>
<proteinExistence type="predicted"/>
<dbReference type="Gene3D" id="3.40.50.2300">
    <property type="match status" value="1"/>
</dbReference>
<dbReference type="InterPro" id="IPR016032">
    <property type="entry name" value="Sig_transdc_resp-reg_C-effctor"/>
</dbReference>
<keyword evidence="1 3" id="KW-0238">DNA-binding</keyword>
<gene>
    <name evidence="6" type="ORF">BJ993_000480</name>
</gene>
<evidence type="ECO:0000313" key="7">
    <source>
        <dbReference type="Proteomes" id="UP000562045"/>
    </source>
</evidence>
<comment type="caution">
    <text evidence="6">The sequence shown here is derived from an EMBL/GenBank/DDBJ whole genome shotgun (WGS) entry which is preliminary data.</text>
</comment>
<dbReference type="CDD" id="cd00383">
    <property type="entry name" value="trans_reg_C"/>
    <property type="match status" value="1"/>
</dbReference>
<dbReference type="InterPro" id="IPR001867">
    <property type="entry name" value="OmpR/PhoB-type_DNA-bd"/>
</dbReference>
<dbReference type="SMART" id="SM00448">
    <property type="entry name" value="REC"/>
    <property type="match status" value="1"/>
</dbReference>
<feature type="domain" description="Response regulatory" evidence="4">
    <location>
        <begin position="3"/>
        <end position="118"/>
    </location>
</feature>
<dbReference type="SUPFAM" id="SSF52172">
    <property type="entry name" value="CheY-like"/>
    <property type="match status" value="1"/>
</dbReference>
<evidence type="ECO:0000256" key="3">
    <source>
        <dbReference type="PROSITE-ProRule" id="PRU01091"/>
    </source>
</evidence>
<dbReference type="PANTHER" id="PTHR48111">
    <property type="entry name" value="REGULATOR OF RPOS"/>
    <property type="match status" value="1"/>
</dbReference>
<dbReference type="Pfam" id="PF00486">
    <property type="entry name" value="Trans_reg_C"/>
    <property type="match status" value="1"/>
</dbReference>
<dbReference type="Gene3D" id="1.10.10.10">
    <property type="entry name" value="Winged helix-like DNA-binding domain superfamily/Winged helix DNA-binding domain"/>
    <property type="match status" value="1"/>
</dbReference>
<keyword evidence="2" id="KW-0597">Phosphoprotein</keyword>
<evidence type="ECO:0000259" key="5">
    <source>
        <dbReference type="PROSITE" id="PS51755"/>
    </source>
</evidence>
<dbReference type="PANTHER" id="PTHR48111:SF37">
    <property type="entry name" value="RESPONSE REGULATOR PROTEIN CARR"/>
    <property type="match status" value="1"/>
</dbReference>
<reference evidence="6 7" key="1">
    <citation type="submission" date="2020-07" db="EMBL/GenBank/DDBJ databases">
        <title>Sequencing the genomes of 1000 actinobacteria strains.</title>
        <authorList>
            <person name="Klenk H.-P."/>
        </authorList>
    </citation>
    <scope>NUCLEOTIDE SEQUENCE [LARGE SCALE GENOMIC DNA]</scope>
    <source>
        <strain evidence="6 7">DSM 15131</strain>
    </source>
</reference>
<dbReference type="GO" id="GO:0032993">
    <property type="term" value="C:protein-DNA complex"/>
    <property type="evidence" value="ECO:0007669"/>
    <property type="project" value="TreeGrafter"/>
</dbReference>
<dbReference type="GO" id="GO:0005829">
    <property type="term" value="C:cytosol"/>
    <property type="evidence" value="ECO:0007669"/>
    <property type="project" value="TreeGrafter"/>
</dbReference>
<dbReference type="PROSITE" id="PS51755">
    <property type="entry name" value="OMPR_PHOB"/>
    <property type="match status" value="1"/>
</dbReference>
<dbReference type="InterPro" id="IPR036388">
    <property type="entry name" value="WH-like_DNA-bd_sf"/>
</dbReference>
<accession>A0A7Y9ZEH4</accession>
<evidence type="ECO:0000313" key="6">
    <source>
        <dbReference type="EMBL" id="NYI43400.1"/>
    </source>
</evidence>
<dbReference type="PROSITE" id="PS50110">
    <property type="entry name" value="RESPONSE_REGULATORY"/>
    <property type="match status" value="1"/>
</dbReference>
<dbReference type="Proteomes" id="UP000562045">
    <property type="component" value="Unassembled WGS sequence"/>
</dbReference>
<dbReference type="CDD" id="cd17574">
    <property type="entry name" value="REC_OmpR"/>
    <property type="match status" value="1"/>
</dbReference>
<dbReference type="GO" id="GO:0006355">
    <property type="term" value="P:regulation of DNA-templated transcription"/>
    <property type="evidence" value="ECO:0007669"/>
    <property type="project" value="InterPro"/>
</dbReference>
<dbReference type="InterPro" id="IPR011006">
    <property type="entry name" value="CheY-like_superfamily"/>
</dbReference>
<dbReference type="GO" id="GO:0000976">
    <property type="term" value="F:transcription cis-regulatory region binding"/>
    <property type="evidence" value="ECO:0007669"/>
    <property type="project" value="TreeGrafter"/>
</dbReference>
<evidence type="ECO:0000256" key="2">
    <source>
        <dbReference type="PROSITE-ProRule" id="PRU00169"/>
    </source>
</evidence>
<dbReference type="InterPro" id="IPR039420">
    <property type="entry name" value="WalR-like"/>
</dbReference>
<feature type="DNA-binding region" description="OmpR/PhoB-type" evidence="3">
    <location>
        <begin position="123"/>
        <end position="221"/>
    </location>
</feature>